<organism evidence="3 4">
    <name type="scientific">Syntrophus gentianae</name>
    <dbReference type="NCBI Taxonomy" id="43775"/>
    <lineage>
        <taxon>Bacteria</taxon>
        <taxon>Pseudomonadati</taxon>
        <taxon>Thermodesulfobacteriota</taxon>
        <taxon>Syntrophia</taxon>
        <taxon>Syntrophales</taxon>
        <taxon>Syntrophaceae</taxon>
        <taxon>Syntrophus</taxon>
    </lineage>
</organism>
<dbReference type="Proteomes" id="UP000198744">
    <property type="component" value="Unassembled WGS sequence"/>
</dbReference>
<feature type="compositionally biased region" description="Basic and acidic residues" evidence="1">
    <location>
        <begin position="155"/>
        <end position="164"/>
    </location>
</feature>
<keyword evidence="4" id="KW-1185">Reference proteome</keyword>
<dbReference type="PANTHER" id="PTHR34404:SF3">
    <property type="entry name" value="REGULATORY PROTEIN, FMDB FAMILY"/>
    <property type="match status" value="1"/>
</dbReference>
<protein>
    <submittedName>
        <fullName evidence="3">Putative regulatory protein, FmdB family</fullName>
    </submittedName>
</protein>
<dbReference type="Pfam" id="PF09723">
    <property type="entry name" value="Zn_ribbon_8"/>
    <property type="match status" value="1"/>
</dbReference>
<feature type="domain" description="Putative regulatory protein FmdB zinc ribbon" evidence="2">
    <location>
        <begin position="1"/>
        <end position="43"/>
    </location>
</feature>
<accession>A0A1H8A5J5</accession>
<feature type="region of interest" description="Disordered" evidence="1">
    <location>
        <begin position="130"/>
        <end position="164"/>
    </location>
</feature>
<sequence length="164" mass="18843">MPIYEFYCQQCNTVYNFFSRTVNTEKIPNCPTCKTVPLKRQMSVFAKITRGKEEPGSEDMPPLDEGRMEKAMNMLSSEMDGIDEEDPRQAVRLMRKLSDMTGLQLGSGMEEALSRMERGEDPEQIEQEMGDLLDSEEPFTLAQKTTRGTNRRAQPRIDETLYDL</sequence>
<dbReference type="AlphaFoldDB" id="A0A1H8A5J5"/>
<proteinExistence type="predicted"/>
<dbReference type="NCBIfam" id="TIGR02605">
    <property type="entry name" value="CxxC_CxxC_SSSS"/>
    <property type="match status" value="1"/>
</dbReference>
<name>A0A1H8A5J5_9BACT</name>
<dbReference type="OrthoDB" id="9806664at2"/>
<reference evidence="3 4" key="1">
    <citation type="submission" date="2016-10" db="EMBL/GenBank/DDBJ databases">
        <authorList>
            <person name="de Groot N.N."/>
        </authorList>
    </citation>
    <scope>NUCLEOTIDE SEQUENCE [LARGE SCALE GENOMIC DNA]</scope>
    <source>
        <strain evidence="3 4">DSM 8423</strain>
    </source>
</reference>
<evidence type="ECO:0000256" key="1">
    <source>
        <dbReference type="SAM" id="MobiDB-lite"/>
    </source>
</evidence>
<dbReference type="RefSeq" id="WP_093884525.1">
    <property type="nucleotide sequence ID" value="NZ_FOBS01000031.1"/>
</dbReference>
<evidence type="ECO:0000313" key="3">
    <source>
        <dbReference type="EMBL" id="SEM66172.1"/>
    </source>
</evidence>
<gene>
    <name evidence="3" type="ORF">SAMN04489760_13123</name>
</gene>
<dbReference type="PANTHER" id="PTHR34404">
    <property type="entry name" value="REGULATORY PROTEIN, FMDB FAMILY"/>
    <property type="match status" value="1"/>
</dbReference>
<evidence type="ECO:0000259" key="2">
    <source>
        <dbReference type="SMART" id="SM00834"/>
    </source>
</evidence>
<dbReference type="STRING" id="43775.SAMN04489760_13123"/>
<dbReference type="InterPro" id="IPR013429">
    <property type="entry name" value="Regulatory_FmdB_Zinc_ribbon"/>
</dbReference>
<dbReference type="SMART" id="SM00834">
    <property type="entry name" value="CxxC_CXXC_SSSS"/>
    <property type="match status" value="1"/>
</dbReference>
<evidence type="ECO:0000313" key="4">
    <source>
        <dbReference type="Proteomes" id="UP000198744"/>
    </source>
</evidence>
<dbReference type="EMBL" id="FOBS01000031">
    <property type="protein sequence ID" value="SEM66172.1"/>
    <property type="molecule type" value="Genomic_DNA"/>
</dbReference>